<accession>G2XII6</accession>
<dbReference type="RefSeq" id="XP_009654020.1">
    <property type="nucleotide sequence ID" value="XM_009655725.1"/>
</dbReference>
<protein>
    <submittedName>
        <fullName evidence="1">Uncharacterized protein</fullName>
    </submittedName>
</protein>
<proteinExistence type="predicted"/>
<dbReference type="EMBL" id="DS572724">
    <property type="protein sequence ID" value="EGY20339.1"/>
    <property type="molecule type" value="Genomic_DNA"/>
</dbReference>
<dbReference type="Proteomes" id="UP000001611">
    <property type="component" value="Chromosome 4"/>
</dbReference>
<sequence length="119" mass="13419">MDRDMSCVVFRRRGCEGAFASKHERHVPGPRHPQHDLPAAVKGWSRWKLGTRFGRQRPSTQRRPLIDTPWNRRPWVAFAATVGSTPKPLLDFAPRLVRNVLQIGKTGGPNWLGSLAAFA</sequence>
<evidence type="ECO:0000313" key="1">
    <source>
        <dbReference type="EMBL" id="EGY20339.1"/>
    </source>
</evidence>
<evidence type="ECO:0000313" key="2">
    <source>
        <dbReference type="Proteomes" id="UP000001611"/>
    </source>
</evidence>
<dbReference type="GeneID" id="20711431"/>
<organism evidence="1 2">
    <name type="scientific">Verticillium dahliae (strain VdLs.17 / ATCC MYA-4575 / FGSC 10137)</name>
    <name type="common">Verticillium wilt</name>
    <dbReference type="NCBI Taxonomy" id="498257"/>
    <lineage>
        <taxon>Eukaryota</taxon>
        <taxon>Fungi</taxon>
        <taxon>Dikarya</taxon>
        <taxon>Ascomycota</taxon>
        <taxon>Pezizomycotina</taxon>
        <taxon>Sordariomycetes</taxon>
        <taxon>Hypocreomycetidae</taxon>
        <taxon>Glomerellales</taxon>
        <taxon>Plectosphaerellaceae</taxon>
        <taxon>Verticillium</taxon>
    </lineage>
</organism>
<dbReference type="HOGENOM" id="CLU_2063281_0_0_1"/>
<dbReference type="AlphaFoldDB" id="G2XII6"/>
<name>G2XII6_VERDV</name>
<dbReference type="KEGG" id="vda:VDAG_09968"/>
<gene>
    <name evidence="1" type="ORF">VDAG_09968</name>
</gene>
<dbReference type="InParanoid" id="G2XII6"/>
<reference evidence="1 2" key="1">
    <citation type="submission" date="2008-03" db="EMBL/GenBank/DDBJ databases">
        <title>The Genome Sequence of Verticillium dahliae VdLs.17.</title>
        <authorList>
            <consortium name="The Broad Institute Genome Sequencing Platform"/>
            <person name="Ma L.-J.J."/>
            <person name="Klosterman S.J."/>
            <person name="Subbarao K."/>
            <person name="Dobinson K."/>
            <person name="Veronese P."/>
            <person name="Kang S."/>
            <person name="Gold S.E."/>
            <person name="Young S."/>
            <person name="Jaffe D."/>
            <person name="Gnerre S."/>
            <person name="Berlin A."/>
            <person name="Heiman D."/>
            <person name="Hepburn T."/>
            <person name="Sykes S."/>
            <person name="Alvarado L."/>
            <person name="Kodira C.D."/>
            <person name="Lander E."/>
            <person name="Galagan J."/>
            <person name="Nusbaum C."/>
            <person name="Birren B."/>
        </authorList>
    </citation>
    <scope>NUCLEOTIDE SEQUENCE [LARGE SCALE GENOMIC DNA]</scope>
    <source>
        <strain evidence="2">VdLs.17 / ATCC MYA-4575 / FGSC 10137</strain>
    </source>
</reference>
<keyword evidence="2" id="KW-1185">Reference proteome</keyword>